<evidence type="ECO:0000259" key="9">
    <source>
        <dbReference type="Pfam" id="PF16916"/>
    </source>
</evidence>
<evidence type="ECO:0000313" key="11">
    <source>
        <dbReference type="Proteomes" id="UP000182761"/>
    </source>
</evidence>
<feature type="domain" description="Cation efflux protein transmembrane" evidence="8">
    <location>
        <begin position="14"/>
        <end position="205"/>
    </location>
</feature>
<evidence type="ECO:0000313" key="10">
    <source>
        <dbReference type="EMBL" id="CVK15507.1"/>
    </source>
</evidence>
<evidence type="ECO:0000256" key="4">
    <source>
        <dbReference type="ARBA" id="ARBA00022692"/>
    </source>
</evidence>
<organism evidence="10 11">
    <name type="scientific">Apibacter mensalis</name>
    <dbReference type="NCBI Taxonomy" id="1586267"/>
    <lineage>
        <taxon>Bacteria</taxon>
        <taxon>Pseudomonadati</taxon>
        <taxon>Bacteroidota</taxon>
        <taxon>Flavobacteriia</taxon>
        <taxon>Flavobacteriales</taxon>
        <taxon>Weeksellaceae</taxon>
        <taxon>Apibacter</taxon>
    </lineage>
</organism>
<feature type="transmembrane region" description="Helical" evidence="7">
    <location>
        <begin position="14"/>
        <end position="33"/>
    </location>
</feature>
<dbReference type="InterPro" id="IPR002524">
    <property type="entry name" value="Cation_efflux"/>
</dbReference>
<dbReference type="RefSeq" id="WP_055424741.1">
    <property type="nucleotide sequence ID" value="NZ_FCOR01000002.1"/>
</dbReference>
<dbReference type="Pfam" id="PF16916">
    <property type="entry name" value="ZT_dimer"/>
    <property type="match status" value="1"/>
</dbReference>
<dbReference type="Proteomes" id="UP000182761">
    <property type="component" value="Unassembled WGS sequence"/>
</dbReference>
<dbReference type="InterPro" id="IPR050291">
    <property type="entry name" value="CDF_Transporter"/>
</dbReference>
<dbReference type="GO" id="GO:0005886">
    <property type="term" value="C:plasma membrane"/>
    <property type="evidence" value="ECO:0007669"/>
    <property type="project" value="TreeGrafter"/>
</dbReference>
<dbReference type="Pfam" id="PF01545">
    <property type="entry name" value="Cation_efflux"/>
    <property type="match status" value="1"/>
</dbReference>
<gene>
    <name evidence="10" type="ORF">Ga0061079_10253</name>
</gene>
<dbReference type="SUPFAM" id="SSF160240">
    <property type="entry name" value="Cation efflux protein cytoplasmic domain-like"/>
    <property type="match status" value="1"/>
</dbReference>
<dbReference type="InterPro" id="IPR058533">
    <property type="entry name" value="Cation_efflux_TM"/>
</dbReference>
<dbReference type="GO" id="GO:0015093">
    <property type="term" value="F:ferrous iron transmembrane transporter activity"/>
    <property type="evidence" value="ECO:0007669"/>
    <property type="project" value="TreeGrafter"/>
</dbReference>
<proteinExistence type="inferred from homology"/>
<evidence type="ECO:0000256" key="5">
    <source>
        <dbReference type="ARBA" id="ARBA00022989"/>
    </source>
</evidence>
<reference evidence="10 11" key="1">
    <citation type="submission" date="2016-01" db="EMBL/GenBank/DDBJ databases">
        <authorList>
            <person name="McClelland M."/>
            <person name="Jain A."/>
            <person name="Saraogi P."/>
            <person name="Mendelson R."/>
            <person name="Westerman R."/>
            <person name="SanMiguel P."/>
            <person name="Csonka L."/>
        </authorList>
    </citation>
    <scope>NUCLEOTIDE SEQUENCE [LARGE SCALE GENOMIC DNA]</scope>
    <source>
        <strain evidence="10 11">R-53146</strain>
    </source>
</reference>
<dbReference type="SUPFAM" id="SSF161111">
    <property type="entry name" value="Cation efflux protein transmembrane domain-like"/>
    <property type="match status" value="1"/>
</dbReference>
<feature type="transmembrane region" description="Helical" evidence="7">
    <location>
        <begin position="181"/>
        <end position="198"/>
    </location>
</feature>
<accession>A0A0X3AMY8</accession>
<keyword evidence="6 7" id="KW-0472">Membrane</keyword>
<dbReference type="Gene3D" id="3.30.70.1350">
    <property type="entry name" value="Cation efflux protein, cytoplasmic domain"/>
    <property type="match status" value="1"/>
</dbReference>
<evidence type="ECO:0000256" key="6">
    <source>
        <dbReference type="ARBA" id="ARBA00023136"/>
    </source>
</evidence>
<protein>
    <submittedName>
        <fullName evidence="10">Cation diffusion facilitator family transporter</fullName>
    </submittedName>
</protein>
<dbReference type="GO" id="GO:0015086">
    <property type="term" value="F:cadmium ion transmembrane transporter activity"/>
    <property type="evidence" value="ECO:0007669"/>
    <property type="project" value="TreeGrafter"/>
</dbReference>
<sequence>MNTPAKENYFFQKIVVIVGTALFIIKVIAWQLTQSIAILTDTLESIINVAAGLFSLYSLYISSKPKDRDHPYGHGKIEFISAGIEGSLITVAGISIIYESVIGIFNVHEIKKLDSGILLIAIAGFINYILGVTAIRKGKKNKSLALISGGEHLKSDTYSTIGLVLGLWVIYFFKIYWLDSLIALIFAMIIIYTGLKIIRRSLAGIMDEADEELIVQLVETLNKNRNPNWIDIHNVRFIKYGSSLHLDCHLTLPWYFNVREAHQELDKLKKVIIDNFGNSFEMFVHVDDCCETISCKICKKANCPYRKYLFDKEILWTKENIEMDNRHNLDK</sequence>
<dbReference type="NCBIfam" id="TIGR01297">
    <property type="entry name" value="CDF"/>
    <property type="match status" value="1"/>
</dbReference>
<name>A0A0X3AMY8_9FLAO</name>
<evidence type="ECO:0000256" key="1">
    <source>
        <dbReference type="ARBA" id="ARBA00004141"/>
    </source>
</evidence>
<dbReference type="STRING" id="1586267.GCA_001418685_00331"/>
<dbReference type="Gene3D" id="1.20.1510.10">
    <property type="entry name" value="Cation efflux protein transmembrane domain"/>
    <property type="match status" value="1"/>
</dbReference>
<feature type="transmembrane region" description="Helical" evidence="7">
    <location>
        <begin position="82"/>
        <end position="105"/>
    </location>
</feature>
<dbReference type="AlphaFoldDB" id="A0A0X3AMY8"/>
<keyword evidence="5 7" id="KW-1133">Transmembrane helix</keyword>
<feature type="transmembrane region" description="Helical" evidence="7">
    <location>
        <begin position="117"/>
        <end position="136"/>
    </location>
</feature>
<evidence type="ECO:0000259" key="8">
    <source>
        <dbReference type="Pfam" id="PF01545"/>
    </source>
</evidence>
<feature type="transmembrane region" description="Helical" evidence="7">
    <location>
        <begin position="45"/>
        <end position="61"/>
    </location>
</feature>
<evidence type="ECO:0000256" key="2">
    <source>
        <dbReference type="ARBA" id="ARBA00008114"/>
    </source>
</evidence>
<dbReference type="EMBL" id="FCOR01000002">
    <property type="protein sequence ID" value="CVK15507.1"/>
    <property type="molecule type" value="Genomic_DNA"/>
</dbReference>
<keyword evidence="3" id="KW-0813">Transport</keyword>
<dbReference type="PANTHER" id="PTHR43840:SF15">
    <property type="entry name" value="MITOCHONDRIAL METAL TRANSPORTER 1-RELATED"/>
    <property type="match status" value="1"/>
</dbReference>
<dbReference type="OrthoDB" id="9806522at2"/>
<evidence type="ECO:0000256" key="7">
    <source>
        <dbReference type="SAM" id="Phobius"/>
    </source>
</evidence>
<comment type="subcellular location">
    <subcellularLocation>
        <location evidence="1">Membrane</location>
        <topology evidence="1">Multi-pass membrane protein</topology>
    </subcellularLocation>
</comment>
<dbReference type="InterPro" id="IPR027469">
    <property type="entry name" value="Cation_efflux_TMD_sf"/>
</dbReference>
<feature type="domain" description="Cation efflux protein cytoplasmic" evidence="9">
    <location>
        <begin position="210"/>
        <end position="289"/>
    </location>
</feature>
<keyword evidence="4 7" id="KW-0812">Transmembrane</keyword>
<dbReference type="GO" id="GO:0015341">
    <property type="term" value="F:zinc efflux antiporter activity"/>
    <property type="evidence" value="ECO:0007669"/>
    <property type="project" value="TreeGrafter"/>
</dbReference>
<evidence type="ECO:0000256" key="3">
    <source>
        <dbReference type="ARBA" id="ARBA00022448"/>
    </source>
</evidence>
<dbReference type="GO" id="GO:0006882">
    <property type="term" value="P:intracellular zinc ion homeostasis"/>
    <property type="evidence" value="ECO:0007669"/>
    <property type="project" value="TreeGrafter"/>
</dbReference>
<dbReference type="InterPro" id="IPR027470">
    <property type="entry name" value="Cation_efflux_CTD"/>
</dbReference>
<keyword evidence="11" id="KW-1185">Reference proteome</keyword>
<dbReference type="PANTHER" id="PTHR43840">
    <property type="entry name" value="MITOCHONDRIAL METAL TRANSPORTER 1-RELATED"/>
    <property type="match status" value="1"/>
</dbReference>
<dbReference type="InterPro" id="IPR036837">
    <property type="entry name" value="Cation_efflux_CTD_sf"/>
</dbReference>
<comment type="similarity">
    <text evidence="2">Belongs to the cation diffusion facilitator (CDF) transporter (TC 2.A.4) family.</text>
</comment>